<dbReference type="SUPFAM" id="SSF53474">
    <property type="entry name" value="alpha/beta-Hydrolases"/>
    <property type="match status" value="1"/>
</dbReference>
<dbReference type="InterPro" id="IPR008391">
    <property type="entry name" value="AXE1_dom"/>
</dbReference>
<sequence>MPVLDMSVEEMEEYLGKTICPRDFDLFWERQKEIGNNIELKYTITKKKFNSKTANYYEINFKGIDGANIYAKYICANKDKKAPTVLEFHDYKGASRSWHHLTRYVGIGYSVIAMDCRGQGGKSEDIGNLKGSTVCGHISSGLDDEVENMYYCKVYLDGYILSRIVEELNSTDKNRLIAFGKGQGAAIALVVSSLNQNIKKCSMQYPFLCDFKRVWDMDLDLNAYEGIRYYFRWFDPMHIREKEIFEKLGYIDIVNFARKLNCEVFMGTALLDTVCPPSTQYAVFNNITCRKKHVIYPKYDHELNNFFENENLKFMRFER</sequence>
<evidence type="ECO:0000313" key="2">
    <source>
        <dbReference type="EMBL" id="MBC5630380.1"/>
    </source>
</evidence>
<accession>A0ABR7DGX7</accession>
<dbReference type="EMBL" id="JACOOO010000038">
    <property type="protein sequence ID" value="MBC5630380.1"/>
    <property type="molecule type" value="Genomic_DNA"/>
</dbReference>
<organism evidence="2 3">
    <name type="scientific">Clostridium hominis</name>
    <dbReference type="NCBI Taxonomy" id="2763036"/>
    <lineage>
        <taxon>Bacteria</taxon>
        <taxon>Bacillati</taxon>
        <taxon>Bacillota</taxon>
        <taxon>Clostridia</taxon>
        <taxon>Eubacteriales</taxon>
        <taxon>Clostridiaceae</taxon>
        <taxon>Clostridium</taxon>
    </lineage>
</organism>
<dbReference type="PANTHER" id="PTHR40111">
    <property type="entry name" value="CEPHALOSPORIN-C DEACETYLASE"/>
    <property type="match status" value="1"/>
</dbReference>
<dbReference type="InterPro" id="IPR039069">
    <property type="entry name" value="CE7"/>
</dbReference>
<keyword evidence="3" id="KW-1185">Reference proteome</keyword>
<dbReference type="PANTHER" id="PTHR40111:SF1">
    <property type="entry name" value="CEPHALOSPORIN-C DEACETYLASE"/>
    <property type="match status" value="1"/>
</dbReference>
<reference evidence="2 3" key="1">
    <citation type="submission" date="2020-08" db="EMBL/GenBank/DDBJ databases">
        <title>Genome public.</title>
        <authorList>
            <person name="Liu C."/>
            <person name="Sun Q."/>
        </authorList>
    </citation>
    <scope>NUCLEOTIDE SEQUENCE [LARGE SCALE GENOMIC DNA]</scope>
    <source>
        <strain evidence="2 3">NSJ-6</strain>
    </source>
</reference>
<feature type="domain" description="Acetyl xylan esterase" evidence="1">
    <location>
        <begin position="1"/>
        <end position="315"/>
    </location>
</feature>
<dbReference type="Gene3D" id="3.40.50.1820">
    <property type="entry name" value="alpha/beta hydrolase"/>
    <property type="match status" value="1"/>
</dbReference>
<dbReference type="RefSeq" id="WP_186860730.1">
    <property type="nucleotide sequence ID" value="NZ_JACOOO010000038.1"/>
</dbReference>
<dbReference type="Proteomes" id="UP000596929">
    <property type="component" value="Unassembled WGS sequence"/>
</dbReference>
<protein>
    <submittedName>
        <fullName evidence="2">Acetylxylan esterase</fullName>
    </submittedName>
</protein>
<name>A0ABR7DGX7_9CLOT</name>
<proteinExistence type="predicted"/>
<evidence type="ECO:0000259" key="1">
    <source>
        <dbReference type="Pfam" id="PF05448"/>
    </source>
</evidence>
<comment type="caution">
    <text evidence="2">The sequence shown here is derived from an EMBL/GenBank/DDBJ whole genome shotgun (WGS) entry which is preliminary data.</text>
</comment>
<dbReference type="Pfam" id="PF05448">
    <property type="entry name" value="AXE1"/>
    <property type="match status" value="1"/>
</dbReference>
<evidence type="ECO:0000313" key="3">
    <source>
        <dbReference type="Proteomes" id="UP000596929"/>
    </source>
</evidence>
<dbReference type="InterPro" id="IPR029058">
    <property type="entry name" value="AB_hydrolase_fold"/>
</dbReference>
<gene>
    <name evidence="2" type="ORF">H8S20_16090</name>
</gene>